<evidence type="ECO:0000313" key="4">
    <source>
        <dbReference type="Proteomes" id="UP001431572"/>
    </source>
</evidence>
<evidence type="ECO:0000313" key="2">
    <source>
        <dbReference type="EMBL" id="WJW65890.1"/>
    </source>
</evidence>
<keyword evidence="4" id="KW-1185">Reference proteome</keyword>
<dbReference type="Proteomes" id="UP001431572">
    <property type="component" value="Chromosome 1"/>
</dbReference>
<dbReference type="EMBL" id="JACATZ010000001">
    <property type="protein sequence ID" value="NWJ46521.1"/>
    <property type="molecule type" value="Genomic_DNA"/>
</dbReference>
<dbReference type="RefSeq" id="WP_341467778.1">
    <property type="nucleotide sequence ID" value="NZ_CP128399.1"/>
</dbReference>
<sequence length="104" mass="12055">MDVETRRLLVDGARLVLNGKQVEARELLMQYLDKDELSEEGWLWMSGAVDSPEDIETALDNCLTINPDNLRAIQGKQWLHEYRKRLMLEKQVSGARTRIRLGDE</sequence>
<name>A0A8T7M2V0_9CHLR</name>
<evidence type="ECO:0000313" key="1">
    <source>
        <dbReference type="EMBL" id="NWJ46521.1"/>
    </source>
</evidence>
<dbReference type="Proteomes" id="UP000521676">
    <property type="component" value="Unassembled WGS sequence"/>
</dbReference>
<accession>A0A8T7M2V0</accession>
<gene>
    <name evidence="1" type="ORF">HXX08_11635</name>
    <name evidence="2" type="ORF">OZ401_001670</name>
</gene>
<protein>
    <submittedName>
        <fullName evidence="1">Uncharacterized protein</fullName>
    </submittedName>
</protein>
<evidence type="ECO:0000313" key="3">
    <source>
        <dbReference type="Proteomes" id="UP000521676"/>
    </source>
</evidence>
<proteinExistence type="predicted"/>
<dbReference type="AlphaFoldDB" id="A0A8T7M2V0"/>
<organism evidence="1 3">
    <name type="scientific">Candidatus Chlorohelix allophototropha</name>
    <dbReference type="NCBI Taxonomy" id="3003348"/>
    <lineage>
        <taxon>Bacteria</taxon>
        <taxon>Bacillati</taxon>
        <taxon>Chloroflexota</taxon>
        <taxon>Chloroflexia</taxon>
        <taxon>Candidatus Chloroheliales</taxon>
        <taxon>Candidatus Chloroheliaceae</taxon>
        <taxon>Candidatus Chlorohelix</taxon>
    </lineage>
</organism>
<reference evidence="2" key="2">
    <citation type="journal article" date="2024" name="Nature">
        <title>Anoxygenic phototroph of the Chloroflexota uses a type I reaction centre.</title>
        <authorList>
            <person name="Tsuji J.M."/>
            <person name="Shaw N.A."/>
            <person name="Nagashima S."/>
            <person name="Venkiteswaran J.J."/>
            <person name="Schiff S.L."/>
            <person name="Watanabe T."/>
            <person name="Fukui M."/>
            <person name="Hanada S."/>
            <person name="Tank M."/>
            <person name="Neufeld J.D."/>
        </authorList>
    </citation>
    <scope>NUCLEOTIDE SEQUENCE</scope>
    <source>
        <strain evidence="2">L227-S17</strain>
    </source>
</reference>
<dbReference type="EMBL" id="CP128399">
    <property type="protein sequence ID" value="WJW65890.1"/>
    <property type="molecule type" value="Genomic_DNA"/>
</dbReference>
<reference evidence="1 3" key="1">
    <citation type="submission" date="2020-06" db="EMBL/GenBank/DDBJ databases">
        <title>Anoxygenic phototrophic Chloroflexota member uses a Type I reaction center.</title>
        <authorList>
            <person name="Tsuji J.M."/>
            <person name="Shaw N.A."/>
            <person name="Nagashima S."/>
            <person name="Venkiteswaran J."/>
            <person name="Schiff S.L."/>
            <person name="Hanada S."/>
            <person name="Tank M."/>
            <person name="Neufeld J.D."/>
        </authorList>
    </citation>
    <scope>NUCLEOTIDE SEQUENCE [LARGE SCALE GENOMIC DNA]</scope>
    <source>
        <strain evidence="1">L227-S17</strain>
    </source>
</reference>